<dbReference type="SUPFAM" id="SSF52540">
    <property type="entry name" value="P-loop containing nucleoside triphosphate hydrolases"/>
    <property type="match status" value="1"/>
</dbReference>
<organism evidence="3 4">
    <name type="scientific">Rhizopus stolonifer</name>
    <name type="common">Rhizopus nigricans</name>
    <dbReference type="NCBI Taxonomy" id="4846"/>
    <lineage>
        <taxon>Eukaryota</taxon>
        <taxon>Fungi</taxon>
        <taxon>Fungi incertae sedis</taxon>
        <taxon>Mucoromycota</taxon>
        <taxon>Mucoromycotina</taxon>
        <taxon>Mucoromycetes</taxon>
        <taxon>Mucorales</taxon>
        <taxon>Mucorineae</taxon>
        <taxon>Rhizopodaceae</taxon>
        <taxon>Rhizopus</taxon>
    </lineage>
</organism>
<feature type="non-terminal residue" evidence="3">
    <location>
        <position position="727"/>
    </location>
</feature>
<dbReference type="Proteomes" id="UP000253551">
    <property type="component" value="Unassembled WGS sequence"/>
</dbReference>
<dbReference type="STRING" id="4846.A0A367KS47"/>
<evidence type="ECO:0000256" key="1">
    <source>
        <dbReference type="SAM" id="MobiDB-lite"/>
    </source>
</evidence>
<comment type="caution">
    <text evidence="3">The sequence shown here is derived from an EMBL/GenBank/DDBJ whole genome shotgun (WGS) entry which is preliminary data.</text>
</comment>
<keyword evidence="4" id="KW-1185">Reference proteome</keyword>
<feature type="compositionally biased region" description="Basic and acidic residues" evidence="1">
    <location>
        <begin position="1"/>
        <end position="20"/>
    </location>
</feature>
<evidence type="ECO:0000313" key="3">
    <source>
        <dbReference type="EMBL" id="RCI05025.1"/>
    </source>
</evidence>
<dbReference type="OrthoDB" id="9996895at2759"/>
<dbReference type="InterPro" id="IPR003593">
    <property type="entry name" value="AAA+_ATPase"/>
</dbReference>
<dbReference type="Gene3D" id="2.10.110.10">
    <property type="entry name" value="Cysteine Rich Protein"/>
    <property type="match status" value="1"/>
</dbReference>
<reference evidence="3 4" key="1">
    <citation type="journal article" date="2018" name="G3 (Bethesda)">
        <title>Phylogenetic and Phylogenomic Definition of Rhizopus Species.</title>
        <authorList>
            <person name="Gryganskyi A.P."/>
            <person name="Golan J."/>
            <person name="Dolatabadi S."/>
            <person name="Mondo S."/>
            <person name="Robb S."/>
            <person name="Idnurm A."/>
            <person name="Muszewska A."/>
            <person name="Steczkiewicz K."/>
            <person name="Masonjones S."/>
            <person name="Liao H.L."/>
            <person name="Gajdeczka M.T."/>
            <person name="Anike F."/>
            <person name="Vuek A."/>
            <person name="Anishchenko I.M."/>
            <person name="Voigt K."/>
            <person name="de Hoog G.S."/>
            <person name="Smith M.E."/>
            <person name="Heitman J."/>
            <person name="Vilgalys R."/>
            <person name="Stajich J.E."/>
        </authorList>
    </citation>
    <scope>NUCLEOTIDE SEQUENCE [LARGE SCALE GENOMIC DNA]</scope>
    <source>
        <strain evidence="3 4">LSU 92-RS-03</strain>
    </source>
</reference>
<dbReference type="Gene3D" id="3.40.50.300">
    <property type="entry name" value="P-loop containing nucleotide triphosphate hydrolases"/>
    <property type="match status" value="1"/>
</dbReference>
<dbReference type="EMBL" id="PJQM01000503">
    <property type="protein sequence ID" value="RCI05025.1"/>
    <property type="molecule type" value="Genomic_DNA"/>
</dbReference>
<sequence>MPKQASIRDHFQNKHDRALSEKQQSVNKKHALLPTKPIKIKQDNHVLIQHIIEREASSFFKKQRQAHMMQTKPTYPTRSLEKNEIEALMDRNFGQTWHKDRCCQYLMQHHAPQKKTAVLWKDKYLPNQIEGLLGNMSNYQFLVQWLNQLKIDTQHTKMGSNLILIVGKHGVGKTASIYTIAKEMGYSVFEINPSTKRSGKEVLDSVGGMTESHLVRFDAMDLEKKRKFEQREAIVIRDRVKKPKMDITRHFKPVNEKKSIEENKQELDLDRHTVMKSNYKATESLILLEEVDILFEEDKGFWQALIELSHKSKRPIIMTCNDDTQNIPYDQLYLQKILYFDTPTKDSLVPYLQLVCYLENYDRVRTIDIEYLCRLYDYDIRRILNTLQLWLSKDMQEYLFAHIMGFADLLDTMNLQSLMDRLQNTDSKTKIICQEYYMDYYDCTPHEYDLNQISHLLDMCSFVDAYISPTDKQIHQLYDIDQYKHEKNDIQNSKMIYKNPTDLDHWYLGEIIENSINTINQYEFQDQSYCRFHYSLIPETHCAGCDQAILKQFVEHKDLPNQIWHPECYMIYKFWKVKLSLSLPEEQYGLNMDQLIDRQKKMEKTVSRVWTDLSSFEESSANCISDMLLNVAAGAHMEGIRMANQFIMHLEVLFSALDVIKKELESHHQEFACQKDATFICKQMTQFFQLLSAPSETTTQELLQLVTGLAQSLKSLIRIGLSAAIYL</sequence>
<feature type="region of interest" description="Disordered" evidence="1">
    <location>
        <begin position="1"/>
        <end position="34"/>
    </location>
</feature>
<dbReference type="SUPFAM" id="SSF57716">
    <property type="entry name" value="Glucocorticoid receptor-like (DNA-binding domain)"/>
    <property type="match status" value="1"/>
</dbReference>
<dbReference type="SMART" id="SM00382">
    <property type="entry name" value="AAA"/>
    <property type="match status" value="1"/>
</dbReference>
<feature type="domain" description="AAA+ ATPase" evidence="2">
    <location>
        <begin position="159"/>
        <end position="344"/>
    </location>
</feature>
<dbReference type="PANTHER" id="PTHR23389">
    <property type="entry name" value="CHROMOSOME TRANSMISSION FIDELITY FACTOR 18"/>
    <property type="match status" value="1"/>
</dbReference>
<proteinExistence type="predicted"/>
<protein>
    <recommendedName>
        <fullName evidence="2">AAA+ ATPase domain-containing protein</fullName>
    </recommendedName>
</protein>
<dbReference type="AlphaFoldDB" id="A0A367KS47"/>
<evidence type="ECO:0000259" key="2">
    <source>
        <dbReference type="SMART" id="SM00382"/>
    </source>
</evidence>
<name>A0A367KS47_RHIST</name>
<dbReference type="GO" id="GO:0005634">
    <property type="term" value="C:nucleus"/>
    <property type="evidence" value="ECO:0007669"/>
    <property type="project" value="TreeGrafter"/>
</dbReference>
<evidence type="ECO:0000313" key="4">
    <source>
        <dbReference type="Proteomes" id="UP000253551"/>
    </source>
</evidence>
<dbReference type="InterPro" id="IPR027417">
    <property type="entry name" value="P-loop_NTPase"/>
</dbReference>
<accession>A0A367KS47</accession>
<dbReference type="PANTHER" id="PTHR23389:SF21">
    <property type="entry name" value="ATPASE FAMILY AAA DOMAIN-CONTAINING PROTEIN 5"/>
    <property type="match status" value="1"/>
</dbReference>
<gene>
    <name evidence="3" type="ORF">CU098_004589</name>
</gene>
<dbReference type="Pfam" id="PF03215">
    <property type="entry name" value="Rad17"/>
    <property type="match status" value="1"/>
</dbReference>
<dbReference type="GO" id="GO:0003677">
    <property type="term" value="F:DNA binding"/>
    <property type="evidence" value="ECO:0007669"/>
    <property type="project" value="TreeGrafter"/>
</dbReference>